<keyword evidence="4" id="KW-0812">Transmembrane</keyword>
<evidence type="ECO:0000313" key="6">
    <source>
        <dbReference type="EMBL" id="GGD48045.1"/>
    </source>
</evidence>
<keyword evidence="2 6" id="KW-0418">Kinase</keyword>
<dbReference type="RefSeq" id="WP_188656319.1">
    <property type="nucleotide sequence ID" value="NZ_BMIO01000007.1"/>
</dbReference>
<dbReference type="GO" id="GO:0046983">
    <property type="term" value="F:protein dimerization activity"/>
    <property type="evidence" value="ECO:0007669"/>
    <property type="project" value="InterPro"/>
</dbReference>
<evidence type="ECO:0000259" key="5">
    <source>
        <dbReference type="Pfam" id="PF07730"/>
    </source>
</evidence>
<dbReference type="InterPro" id="IPR050482">
    <property type="entry name" value="Sensor_HK_TwoCompSys"/>
</dbReference>
<evidence type="ECO:0000313" key="7">
    <source>
        <dbReference type="Proteomes" id="UP000598997"/>
    </source>
</evidence>
<keyword evidence="7" id="KW-1185">Reference proteome</keyword>
<keyword evidence="3" id="KW-0902">Two-component regulatory system</keyword>
<organism evidence="6 7">
    <name type="scientific">Croceicoccus pelagius</name>
    <dbReference type="NCBI Taxonomy" id="1703341"/>
    <lineage>
        <taxon>Bacteria</taxon>
        <taxon>Pseudomonadati</taxon>
        <taxon>Pseudomonadota</taxon>
        <taxon>Alphaproteobacteria</taxon>
        <taxon>Sphingomonadales</taxon>
        <taxon>Erythrobacteraceae</taxon>
        <taxon>Croceicoccus</taxon>
    </lineage>
</organism>
<dbReference type="Pfam" id="PF07730">
    <property type="entry name" value="HisKA_3"/>
    <property type="match status" value="1"/>
</dbReference>
<feature type="transmembrane region" description="Helical" evidence="4">
    <location>
        <begin position="144"/>
        <end position="163"/>
    </location>
</feature>
<feature type="transmembrane region" description="Helical" evidence="4">
    <location>
        <begin position="9"/>
        <end position="27"/>
    </location>
</feature>
<name>A0A917DLL0_9SPHN</name>
<dbReference type="EMBL" id="BMIO01000007">
    <property type="protein sequence ID" value="GGD48045.1"/>
    <property type="molecule type" value="Genomic_DNA"/>
</dbReference>
<sequence length="538" mass="58282">MLIAKPSRITALARITLASTFLLAIYVDPSQPSAAPDSTYFILALYVVTAALFLALTWNSWARDQRLALPSHTIDLAVFAIVVLTTDGYTSPFFTFSVFLLLSASLRWGGWGTIWTAIAVNAIFLVAGAISSVLFEITPDAQRVLVRSVYLAVLSLLFIFYTLGRTEGGTLGRLQATLAETAGPSGIMAAIQAEARIRTRSTTGWSSFRDRDEPGEIFVLIGAGQARSTTNGPLFKFDRQPETAFLFDTRTGDAMSSRDTKPRKLISTLERAQIEAVLNDPEGLVIPVSTPGFEGMVVVTGNGNFSTRDLKVGAMLAELAENLLQRWVLSENGREASANRVRLSLARDVHDSVAQILAGLSFRLEALRRMEEDPNLRTAIGELQGELSQEQGRLKTLISALRQPRIERDRADLRPSIAALAEQLETQWRISCVLEPGPAIVASSMIEEELLHMVREAVGNAVRHGRAKTVSITLGMDDGILRMDLCDDGQGTAGAEGFEPVSLRERVSGLKGHLDVRSSAEGTCLSIVLPDPQAGGAS</sequence>
<dbReference type="Proteomes" id="UP000598997">
    <property type="component" value="Unassembled WGS sequence"/>
</dbReference>
<dbReference type="CDD" id="cd16917">
    <property type="entry name" value="HATPase_UhpB-NarQ-NarX-like"/>
    <property type="match status" value="1"/>
</dbReference>
<keyword evidence="1" id="KW-0808">Transferase</keyword>
<evidence type="ECO:0000256" key="4">
    <source>
        <dbReference type="SAM" id="Phobius"/>
    </source>
</evidence>
<accession>A0A917DLL0</accession>
<keyword evidence="4" id="KW-1133">Transmembrane helix</keyword>
<evidence type="ECO:0000256" key="1">
    <source>
        <dbReference type="ARBA" id="ARBA00022679"/>
    </source>
</evidence>
<proteinExistence type="predicted"/>
<evidence type="ECO:0000256" key="3">
    <source>
        <dbReference type="ARBA" id="ARBA00023012"/>
    </source>
</evidence>
<evidence type="ECO:0000256" key="2">
    <source>
        <dbReference type="ARBA" id="ARBA00022777"/>
    </source>
</evidence>
<dbReference type="SUPFAM" id="SSF55874">
    <property type="entry name" value="ATPase domain of HSP90 chaperone/DNA topoisomerase II/histidine kinase"/>
    <property type="match status" value="1"/>
</dbReference>
<feature type="domain" description="Signal transduction histidine kinase subgroup 3 dimerisation and phosphoacceptor" evidence="5">
    <location>
        <begin position="342"/>
        <end position="404"/>
    </location>
</feature>
<dbReference type="Gene3D" id="3.30.565.10">
    <property type="entry name" value="Histidine kinase-like ATPase, C-terminal domain"/>
    <property type="match status" value="1"/>
</dbReference>
<dbReference type="GO" id="GO:0000155">
    <property type="term" value="F:phosphorelay sensor kinase activity"/>
    <property type="evidence" value="ECO:0007669"/>
    <property type="project" value="InterPro"/>
</dbReference>
<dbReference type="PANTHER" id="PTHR24421">
    <property type="entry name" value="NITRATE/NITRITE SENSOR PROTEIN NARX-RELATED"/>
    <property type="match status" value="1"/>
</dbReference>
<gene>
    <name evidence="6" type="ORF">GCM10010989_22990</name>
</gene>
<dbReference type="Gene3D" id="1.20.5.1930">
    <property type="match status" value="1"/>
</dbReference>
<comment type="caution">
    <text evidence="6">The sequence shown here is derived from an EMBL/GenBank/DDBJ whole genome shotgun (WGS) entry which is preliminary data.</text>
</comment>
<protein>
    <submittedName>
        <fullName evidence="6">Two-component sensor histidine kinase</fullName>
    </submittedName>
</protein>
<reference evidence="6 7" key="1">
    <citation type="journal article" date="2014" name="Int. J. Syst. Evol. Microbiol.">
        <title>Complete genome sequence of Corynebacterium casei LMG S-19264T (=DSM 44701T), isolated from a smear-ripened cheese.</title>
        <authorList>
            <consortium name="US DOE Joint Genome Institute (JGI-PGF)"/>
            <person name="Walter F."/>
            <person name="Albersmeier A."/>
            <person name="Kalinowski J."/>
            <person name="Ruckert C."/>
        </authorList>
    </citation>
    <scope>NUCLEOTIDE SEQUENCE [LARGE SCALE GENOMIC DNA]</scope>
    <source>
        <strain evidence="6 7">CGMCC 1.15358</strain>
    </source>
</reference>
<feature type="transmembrane region" description="Helical" evidence="4">
    <location>
        <begin position="39"/>
        <end position="62"/>
    </location>
</feature>
<dbReference type="InterPro" id="IPR011712">
    <property type="entry name" value="Sig_transdc_His_kin_sub3_dim/P"/>
</dbReference>
<feature type="transmembrane region" description="Helical" evidence="4">
    <location>
        <begin position="74"/>
        <end position="102"/>
    </location>
</feature>
<feature type="transmembrane region" description="Helical" evidence="4">
    <location>
        <begin position="114"/>
        <end position="137"/>
    </location>
</feature>
<dbReference type="GO" id="GO:0016020">
    <property type="term" value="C:membrane"/>
    <property type="evidence" value="ECO:0007669"/>
    <property type="project" value="InterPro"/>
</dbReference>
<dbReference type="InterPro" id="IPR036890">
    <property type="entry name" value="HATPase_C_sf"/>
</dbReference>
<keyword evidence="4" id="KW-0472">Membrane</keyword>
<dbReference type="AlphaFoldDB" id="A0A917DLL0"/>